<dbReference type="EMBL" id="LJCQ01000268">
    <property type="protein sequence ID" value="KPV46313.1"/>
    <property type="molecule type" value="Genomic_DNA"/>
</dbReference>
<dbReference type="PATRIC" id="fig|507754.4.peg.1091"/>
<dbReference type="RefSeq" id="WP_054964291.1">
    <property type="nucleotide sequence ID" value="NZ_LJCQ01000268.1"/>
</dbReference>
<organism evidence="1 4">
    <name type="scientific">Acidiplasma aeolicum</name>
    <dbReference type="NCBI Taxonomy" id="507754"/>
    <lineage>
        <taxon>Archaea</taxon>
        <taxon>Methanobacteriati</taxon>
        <taxon>Thermoplasmatota</taxon>
        <taxon>Thermoplasmata</taxon>
        <taxon>Thermoplasmatales</taxon>
        <taxon>Ferroplasmaceae</taxon>
        <taxon>Acidiplasma</taxon>
    </lineage>
</organism>
<gene>
    <name evidence="2" type="ORF">AOG54_04650</name>
    <name evidence="1" type="ORF">SE19_06075</name>
</gene>
<dbReference type="Proteomes" id="UP000050515">
    <property type="component" value="Unassembled WGS sequence"/>
</dbReference>
<dbReference type="OrthoDB" id="17710at2157"/>
<reference evidence="2 3" key="2">
    <citation type="submission" date="2015-09" db="EMBL/GenBank/DDBJ databases">
        <title>Heavy metals and arsenic resistance mechanisms in polyextremophilic archaea of the family Ferroplasmaceae.</title>
        <authorList>
            <person name="Bulaev A.G."/>
            <person name="Kanygina A.V."/>
        </authorList>
    </citation>
    <scope>NUCLEOTIDE SEQUENCE [LARGE SCALE GENOMIC DNA]</scope>
    <source>
        <strain evidence="2 3">VT</strain>
    </source>
</reference>
<proteinExistence type="predicted"/>
<reference evidence="1 4" key="1">
    <citation type="submission" date="2015-09" db="EMBL/GenBank/DDBJ databases">
        <title>Draft genome sequence of Acidiplasma aeolicum DSM 18409.</title>
        <authorList>
            <person name="Hemp J."/>
        </authorList>
    </citation>
    <scope>NUCLEOTIDE SEQUENCE [LARGE SCALE GENOMIC DNA]</scope>
    <source>
        <strain evidence="1 4">V</strain>
    </source>
</reference>
<dbReference type="AlphaFoldDB" id="A0A0P9ERF4"/>
<name>A0A0P9ERF4_9ARCH</name>
<sequence>MSRVGIYTHDFRFYHDIIRDLKKWHIPFFSITDLYNIPKDIKVILSSSRDTFKLPNQIKADSSIEAIRMSLATLLFKDKFENVIIGIDPGPRPGIAVMADNVLMEAYECPNIQIIKTEVLNISKSYIYKYITIKIGNGDRPNRDMIIKELKNIAPLMIVNEENTSTPHKIHDNALSAARISLIEDKYDVTRVPEKFSRKNVYEKEFITLKSLIS</sequence>
<evidence type="ECO:0000313" key="3">
    <source>
        <dbReference type="Proteomes" id="UP000050320"/>
    </source>
</evidence>
<dbReference type="EMBL" id="LKBG01000236">
    <property type="protein sequence ID" value="KQB34503.1"/>
    <property type="molecule type" value="Genomic_DNA"/>
</dbReference>
<evidence type="ECO:0000313" key="4">
    <source>
        <dbReference type="Proteomes" id="UP000050515"/>
    </source>
</evidence>
<dbReference type="Proteomes" id="UP000050320">
    <property type="component" value="Unassembled WGS sequence"/>
</dbReference>
<accession>A0A0P9ERF4</accession>
<evidence type="ECO:0000313" key="2">
    <source>
        <dbReference type="EMBL" id="KQB34503.1"/>
    </source>
</evidence>
<protein>
    <submittedName>
        <fullName evidence="1">Uncharacterized protein</fullName>
    </submittedName>
</protein>
<keyword evidence="3" id="KW-1185">Reference proteome</keyword>
<comment type="caution">
    <text evidence="1">The sequence shown here is derived from an EMBL/GenBank/DDBJ whole genome shotgun (WGS) entry which is preliminary data.</text>
</comment>
<evidence type="ECO:0000313" key="1">
    <source>
        <dbReference type="EMBL" id="KPV46313.1"/>
    </source>
</evidence>